<dbReference type="InterPro" id="IPR002104">
    <property type="entry name" value="Integrase_catalytic"/>
</dbReference>
<dbReference type="InterPro" id="IPR050090">
    <property type="entry name" value="Tyrosine_recombinase_XerCD"/>
</dbReference>
<keyword evidence="1" id="KW-0233">DNA recombination</keyword>
<dbReference type="GO" id="GO:0003677">
    <property type="term" value="F:DNA binding"/>
    <property type="evidence" value="ECO:0007669"/>
    <property type="project" value="InterPro"/>
</dbReference>
<accession>L0KWH9</accession>
<dbReference type="EMBL" id="CP003362">
    <property type="protein sequence ID" value="AGB49496.1"/>
    <property type="molecule type" value="Genomic_DNA"/>
</dbReference>
<name>L0KWH9_METHD</name>
<dbReference type="RefSeq" id="WP_015324662.1">
    <property type="nucleotide sequence ID" value="NC_019977.1"/>
</dbReference>
<dbReference type="InterPro" id="IPR011010">
    <property type="entry name" value="DNA_brk_join_enz"/>
</dbReference>
<proteinExistence type="predicted"/>
<reference evidence="4" key="1">
    <citation type="submission" date="2012-02" db="EMBL/GenBank/DDBJ databases">
        <title>Complete sequence of chromosome of Methanomethylovorans hollandica DSM 15978.</title>
        <authorList>
            <person name="Lucas S."/>
            <person name="Copeland A."/>
            <person name="Lapidus A."/>
            <person name="Glavina del Rio T."/>
            <person name="Dalin E."/>
            <person name="Tice H."/>
            <person name="Bruce D."/>
            <person name="Goodwin L."/>
            <person name="Pitluck S."/>
            <person name="Peters L."/>
            <person name="Mikhailova N."/>
            <person name="Held B."/>
            <person name="Kyrpides N."/>
            <person name="Mavromatis K."/>
            <person name="Ivanova N."/>
            <person name="Brettin T."/>
            <person name="Detter J.C."/>
            <person name="Han C."/>
            <person name="Larimer F."/>
            <person name="Land M."/>
            <person name="Hauser L."/>
            <person name="Markowitz V."/>
            <person name="Cheng J.-F."/>
            <person name="Hugenholtz P."/>
            <person name="Woyke T."/>
            <person name="Wu D."/>
            <person name="Spring S."/>
            <person name="Schroeder M."/>
            <person name="Brambilla E."/>
            <person name="Klenk H.-P."/>
            <person name="Eisen J.A."/>
        </authorList>
    </citation>
    <scope>NUCLEOTIDE SEQUENCE [LARGE SCALE GENOMIC DNA]</scope>
    <source>
        <strain evidence="4">DSM 15978 / NBRC 107637 / DMS1</strain>
    </source>
</reference>
<dbReference type="GeneID" id="14407081"/>
<evidence type="ECO:0000259" key="2">
    <source>
        <dbReference type="PROSITE" id="PS51898"/>
    </source>
</evidence>
<protein>
    <submittedName>
        <fullName evidence="3">Site-specific recombinase XerD</fullName>
    </submittedName>
</protein>
<dbReference type="GO" id="GO:0015074">
    <property type="term" value="P:DNA integration"/>
    <property type="evidence" value="ECO:0007669"/>
    <property type="project" value="InterPro"/>
</dbReference>
<dbReference type="AlphaFoldDB" id="L0KWH9"/>
<dbReference type="Gene3D" id="1.10.443.10">
    <property type="entry name" value="Intergrase catalytic core"/>
    <property type="match status" value="1"/>
</dbReference>
<feature type="domain" description="Tyr recombinase" evidence="2">
    <location>
        <begin position="126"/>
        <end position="305"/>
    </location>
</feature>
<organism evidence="3 4">
    <name type="scientific">Methanomethylovorans hollandica (strain DSM 15978 / NBRC 107637 / DMS1)</name>
    <dbReference type="NCBI Taxonomy" id="867904"/>
    <lineage>
        <taxon>Archaea</taxon>
        <taxon>Methanobacteriati</taxon>
        <taxon>Methanobacteriota</taxon>
        <taxon>Stenosarchaea group</taxon>
        <taxon>Methanomicrobia</taxon>
        <taxon>Methanosarcinales</taxon>
        <taxon>Methanosarcinaceae</taxon>
        <taxon>Methanomethylovorans</taxon>
    </lineage>
</organism>
<evidence type="ECO:0000256" key="1">
    <source>
        <dbReference type="ARBA" id="ARBA00023172"/>
    </source>
</evidence>
<sequence>MEAGIYKIDVDRRIGTLITSELSERNKSLIIEFADSCFIAGLGDHRVLKYISTLKSIATDIQVDLDRVGVPELRRYISTLERSDKSEWTKHDYKVTIRKFYKWFYNEDNPELTKWIRTTIKKKKQKAPEDILIESEILSLIDNATNKRDKALIALLWDIGARIGEVGTLRIKDLVFDDIGLIVHLNGKTGPRRVRAVWSIEYLNEWLEEHPERDNPNVPLWFKFNSEPLEILKYDAIRRRLVKISEKTGIKKKIHPHLFRHSRCTHMANYLTEAQMNLYFGWIQGSDMPSVYVHLSGRDIDDAVLKANGIIQNECARNNNLQSSSEENVIESKIYSMVKSNLRKLLVNANWD</sequence>
<dbReference type="InterPro" id="IPR013762">
    <property type="entry name" value="Integrase-like_cat_sf"/>
</dbReference>
<dbReference type="CDD" id="cd00397">
    <property type="entry name" value="DNA_BRE_C"/>
    <property type="match status" value="1"/>
</dbReference>
<dbReference type="PANTHER" id="PTHR30349:SF87">
    <property type="entry name" value="TRANSPOSASE A"/>
    <property type="match status" value="1"/>
</dbReference>
<evidence type="ECO:0000313" key="3">
    <source>
        <dbReference type="EMBL" id="AGB49496.1"/>
    </source>
</evidence>
<dbReference type="Pfam" id="PF00589">
    <property type="entry name" value="Phage_integrase"/>
    <property type="match status" value="1"/>
</dbReference>
<dbReference type="GO" id="GO:0006310">
    <property type="term" value="P:DNA recombination"/>
    <property type="evidence" value="ECO:0007669"/>
    <property type="project" value="UniProtKB-KW"/>
</dbReference>
<keyword evidence="4" id="KW-1185">Reference proteome</keyword>
<dbReference type="PROSITE" id="PS51898">
    <property type="entry name" value="TYR_RECOMBINASE"/>
    <property type="match status" value="1"/>
</dbReference>
<dbReference type="OrthoDB" id="144892at2157"/>
<dbReference type="Proteomes" id="UP000010866">
    <property type="component" value="Chromosome"/>
</dbReference>
<dbReference type="PANTHER" id="PTHR30349">
    <property type="entry name" value="PHAGE INTEGRASE-RELATED"/>
    <property type="match status" value="1"/>
</dbReference>
<dbReference type="HOGENOM" id="CLU_027562_2_0_2"/>
<evidence type="ECO:0000313" key="4">
    <source>
        <dbReference type="Proteomes" id="UP000010866"/>
    </source>
</evidence>
<dbReference type="KEGG" id="mhz:Metho_1270"/>
<dbReference type="SUPFAM" id="SSF56349">
    <property type="entry name" value="DNA breaking-rejoining enzymes"/>
    <property type="match status" value="1"/>
</dbReference>
<gene>
    <name evidence="3" type="ordered locus">Metho_1270</name>
</gene>